<accession>A0A5N6SFX0</accession>
<evidence type="ECO:0000313" key="1">
    <source>
        <dbReference type="EMBL" id="KAE8131994.1"/>
    </source>
</evidence>
<reference evidence="1 2" key="1">
    <citation type="submission" date="2019-04" db="EMBL/GenBank/DDBJ databases">
        <title>Friends and foes A comparative genomics study of 23 Aspergillus species from section Flavi.</title>
        <authorList>
            <consortium name="DOE Joint Genome Institute"/>
            <person name="Kjaerbolling I."/>
            <person name="Vesth T."/>
            <person name="Frisvad J.C."/>
            <person name="Nybo J.L."/>
            <person name="Theobald S."/>
            <person name="Kildgaard S."/>
            <person name="Isbrandt T."/>
            <person name="Kuo A."/>
            <person name="Sato A."/>
            <person name="Lyhne E.K."/>
            <person name="Kogle M.E."/>
            <person name="Wiebenga A."/>
            <person name="Kun R.S."/>
            <person name="Lubbers R.J."/>
            <person name="Makela M.R."/>
            <person name="Barry K."/>
            <person name="Chovatia M."/>
            <person name="Clum A."/>
            <person name="Daum C."/>
            <person name="Haridas S."/>
            <person name="He G."/>
            <person name="LaButti K."/>
            <person name="Lipzen A."/>
            <person name="Mondo S."/>
            <person name="Riley R."/>
            <person name="Salamov A."/>
            <person name="Simmons B.A."/>
            <person name="Magnuson J.K."/>
            <person name="Henrissat B."/>
            <person name="Mortensen U.H."/>
            <person name="Larsen T.O."/>
            <person name="Devries R.P."/>
            <person name="Grigoriev I.V."/>
            <person name="Machida M."/>
            <person name="Baker S.E."/>
            <person name="Andersen M.R."/>
        </authorList>
    </citation>
    <scope>NUCLEOTIDE SEQUENCE [LARGE SCALE GENOMIC DNA]</scope>
    <source>
        <strain evidence="1 2">CBS 117625</strain>
    </source>
</reference>
<dbReference type="AlphaFoldDB" id="A0A5N6SFX0"/>
<name>A0A5N6SFX0_ASPPS</name>
<evidence type="ECO:0000313" key="2">
    <source>
        <dbReference type="Proteomes" id="UP000325672"/>
    </source>
</evidence>
<dbReference type="Proteomes" id="UP000325672">
    <property type="component" value="Unassembled WGS sequence"/>
</dbReference>
<sequence length="77" mass="8791">MTLLPSTEFHRLGSAWSYRRGHKLRPKPDQGPTQRGGILMRLKRVGRRYGCSGEERPGLLRHLGTETWRCGGQVLFS</sequence>
<dbReference type="RefSeq" id="XP_031908057.1">
    <property type="nucleotide sequence ID" value="XM_032056105.1"/>
</dbReference>
<dbReference type="EMBL" id="ML743643">
    <property type="protein sequence ID" value="KAE8131994.1"/>
    <property type="molecule type" value="Genomic_DNA"/>
</dbReference>
<gene>
    <name evidence="1" type="ORF">BDV38DRAFT_262517</name>
</gene>
<protein>
    <submittedName>
        <fullName evidence="1">Uncharacterized protein</fullName>
    </submittedName>
</protein>
<organism evidence="1 2">
    <name type="scientific">Aspergillus pseudotamarii</name>
    <dbReference type="NCBI Taxonomy" id="132259"/>
    <lineage>
        <taxon>Eukaryota</taxon>
        <taxon>Fungi</taxon>
        <taxon>Dikarya</taxon>
        <taxon>Ascomycota</taxon>
        <taxon>Pezizomycotina</taxon>
        <taxon>Eurotiomycetes</taxon>
        <taxon>Eurotiomycetidae</taxon>
        <taxon>Eurotiales</taxon>
        <taxon>Aspergillaceae</taxon>
        <taxon>Aspergillus</taxon>
        <taxon>Aspergillus subgen. Circumdati</taxon>
    </lineage>
</organism>
<keyword evidence="2" id="KW-1185">Reference proteome</keyword>
<proteinExistence type="predicted"/>
<dbReference type="GeneID" id="43640315"/>